<dbReference type="PANTHER" id="PTHR33938:SF15">
    <property type="entry name" value="FERULOYL ESTERASE B-RELATED"/>
    <property type="match status" value="1"/>
</dbReference>
<evidence type="ECO:0000313" key="12">
    <source>
        <dbReference type="Proteomes" id="UP000297245"/>
    </source>
</evidence>
<evidence type="ECO:0000256" key="1">
    <source>
        <dbReference type="ARBA" id="ARBA00006249"/>
    </source>
</evidence>
<dbReference type="PANTHER" id="PTHR33938">
    <property type="entry name" value="FERULOYL ESTERASE B-RELATED"/>
    <property type="match status" value="1"/>
</dbReference>
<keyword evidence="6 10" id="KW-0378">Hydrolase</keyword>
<evidence type="ECO:0000256" key="6">
    <source>
        <dbReference type="ARBA" id="ARBA00022801"/>
    </source>
</evidence>
<dbReference type="InterPro" id="IPR011118">
    <property type="entry name" value="Tannase/feruloyl_esterase"/>
</dbReference>
<keyword evidence="3" id="KW-0119">Carbohydrate metabolism</keyword>
<keyword evidence="12" id="KW-1185">Reference proteome</keyword>
<evidence type="ECO:0000256" key="7">
    <source>
        <dbReference type="ARBA" id="ARBA00022837"/>
    </source>
</evidence>
<dbReference type="OrthoDB" id="3039123at2759"/>
<evidence type="ECO:0000313" key="11">
    <source>
        <dbReference type="EMBL" id="THU95601.1"/>
    </source>
</evidence>
<evidence type="ECO:0000256" key="9">
    <source>
        <dbReference type="ARBA" id="ARBA00034075"/>
    </source>
</evidence>
<accession>A0A4S8M1A3</accession>
<dbReference type="Pfam" id="PF07519">
    <property type="entry name" value="Tannase"/>
    <property type="match status" value="2"/>
</dbReference>
<evidence type="ECO:0000256" key="4">
    <source>
        <dbReference type="ARBA" id="ARBA00022723"/>
    </source>
</evidence>
<sequence length="476" mass="52466">MSRHLLVIAILFSFGVSISTRTSAVVDNDFDHKCSVILSQTSIPNVTAFFFELIPAGTNLTLPDNNITCARPSQVVFADTCRITLFVESSEISGTNMEIWLPRNWTGRFLSTGNGGLSGCIQYENVAYASALGFATVGVNNGHNGTSGGAFLNNPGVIEDFAYRSMHTGVVVGKQLTDIFYGSSHNKSYYLGCSTGGRQGLKSVQDFPEDFDGVIAGAPANDWSHLMAWIAHFYGITGDSGSSRFITAAQWVNVVHPDVMTQCDLIDGANTVRKFYSPFYIDGEFAFPRLQPGAEDEWWRDVIYSDPNFDADKLGDADYALSALLDPKRNGKLLTYHGQSDTRITPKNSERYYEHVSKTMNLSNSALDDFYRFFRISGMGHCSGGNGAWEIGQTFLGAASNISFDSDSMDPERNVLMAMVRWVEEDVAPDTLLGTKFLNDTAKSGVQFSRKHCRYPFSNTYDGFGDSTRPESWQCL</sequence>
<evidence type="ECO:0000256" key="8">
    <source>
        <dbReference type="ARBA" id="ARBA00023157"/>
    </source>
</evidence>
<dbReference type="Gene3D" id="3.40.50.1820">
    <property type="entry name" value="alpha/beta hydrolase"/>
    <property type="match status" value="1"/>
</dbReference>
<gene>
    <name evidence="11" type="ORF">K435DRAFT_819672</name>
</gene>
<feature type="chain" id="PRO_5020826304" description="Carboxylic ester hydrolase" evidence="10">
    <location>
        <begin position="20"/>
        <end position="476"/>
    </location>
</feature>
<reference evidence="11 12" key="1">
    <citation type="journal article" date="2019" name="Nat. Ecol. Evol.">
        <title>Megaphylogeny resolves global patterns of mushroom evolution.</title>
        <authorList>
            <person name="Varga T."/>
            <person name="Krizsan K."/>
            <person name="Foldi C."/>
            <person name="Dima B."/>
            <person name="Sanchez-Garcia M."/>
            <person name="Sanchez-Ramirez S."/>
            <person name="Szollosi G.J."/>
            <person name="Szarkandi J.G."/>
            <person name="Papp V."/>
            <person name="Albert L."/>
            <person name="Andreopoulos W."/>
            <person name="Angelini C."/>
            <person name="Antonin V."/>
            <person name="Barry K.W."/>
            <person name="Bougher N.L."/>
            <person name="Buchanan P."/>
            <person name="Buyck B."/>
            <person name="Bense V."/>
            <person name="Catcheside P."/>
            <person name="Chovatia M."/>
            <person name="Cooper J."/>
            <person name="Damon W."/>
            <person name="Desjardin D."/>
            <person name="Finy P."/>
            <person name="Geml J."/>
            <person name="Haridas S."/>
            <person name="Hughes K."/>
            <person name="Justo A."/>
            <person name="Karasinski D."/>
            <person name="Kautmanova I."/>
            <person name="Kiss B."/>
            <person name="Kocsube S."/>
            <person name="Kotiranta H."/>
            <person name="LaButti K.M."/>
            <person name="Lechner B.E."/>
            <person name="Liimatainen K."/>
            <person name="Lipzen A."/>
            <person name="Lukacs Z."/>
            <person name="Mihaltcheva S."/>
            <person name="Morgado L.N."/>
            <person name="Niskanen T."/>
            <person name="Noordeloos M.E."/>
            <person name="Ohm R.A."/>
            <person name="Ortiz-Santana B."/>
            <person name="Ovrebo C."/>
            <person name="Racz N."/>
            <person name="Riley R."/>
            <person name="Savchenko A."/>
            <person name="Shiryaev A."/>
            <person name="Soop K."/>
            <person name="Spirin V."/>
            <person name="Szebenyi C."/>
            <person name="Tomsovsky M."/>
            <person name="Tulloss R.E."/>
            <person name="Uehling J."/>
            <person name="Grigoriev I.V."/>
            <person name="Vagvolgyi C."/>
            <person name="Papp T."/>
            <person name="Martin F.M."/>
            <person name="Miettinen O."/>
            <person name="Hibbett D.S."/>
            <person name="Nagy L.G."/>
        </authorList>
    </citation>
    <scope>NUCLEOTIDE SEQUENCE [LARGE SCALE GENOMIC DNA]</scope>
    <source>
        <strain evidence="11 12">CBS 962.96</strain>
    </source>
</reference>
<comment type="catalytic activity">
    <reaction evidence="9">
        <text>feruloyl-polysaccharide + H2O = ferulate + polysaccharide.</text>
        <dbReference type="EC" id="3.1.1.73"/>
    </reaction>
</comment>
<feature type="signal peptide" evidence="10">
    <location>
        <begin position="1"/>
        <end position="19"/>
    </location>
</feature>
<evidence type="ECO:0000256" key="10">
    <source>
        <dbReference type="RuleBase" id="RU361238"/>
    </source>
</evidence>
<organism evidence="11 12">
    <name type="scientific">Dendrothele bispora (strain CBS 962.96)</name>
    <dbReference type="NCBI Taxonomy" id="1314807"/>
    <lineage>
        <taxon>Eukaryota</taxon>
        <taxon>Fungi</taxon>
        <taxon>Dikarya</taxon>
        <taxon>Basidiomycota</taxon>
        <taxon>Agaricomycotina</taxon>
        <taxon>Agaricomycetes</taxon>
        <taxon>Agaricomycetidae</taxon>
        <taxon>Agaricales</taxon>
        <taxon>Agaricales incertae sedis</taxon>
        <taxon>Dendrothele</taxon>
    </lineage>
</organism>
<keyword evidence="8" id="KW-1015">Disulfide bond</keyword>
<keyword evidence="7" id="KW-0106">Calcium</keyword>
<dbReference type="GO" id="GO:0046872">
    <property type="term" value="F:metal ion binding"/>
    <property type="evidence" value="ECO:0007669"/>
    <property type="project" value="UniProtKB-KW"/>
</dbReference>
<proteinExistence type="inferred from homology"/>
<evidence type="ECO:0000256" key="5">
    <source>
        <dbReference type="ARBA" id="ARBA00022729"/>
    </source>
</evidence>
<keyword evidence="3" id="KW-0858">Xylan degradation</keyword>
<dbReference type="AlphaFoldDB" id="A0A4S8M1A3"/>
<dbReference type="EC" id="3.1.1.-" evidence="10"/>
<name>A0A4S8M1A3_DENBC</name>
<dbReference type="EMBL" id="ML179196">
    <property type="protein sequence ID" value="THU95601.1"/>
    <property type="molecule type" value="Genomic_DNA"/>
</dbReference>
<dbReference type="SUPFAM" id="SSF53474">
    <property type="entry name" value="alpha/beta-Hydrolases"/>
    <property type="match status" value="1"/>
</dbReference>
<protein>
    <recommendedName>
        <fullName evidence="10">Carboxylic ester hydrolase</fullName>
        <ecNumber evidence="10">3.1.1.-</ecNumber>
    </recommendedName>
</protein>
<dbReference type="Proteomes" id="UP000297245">
    <property type="component" value="Unassembled WGS sequence"/>
</dbReference>
<keyword evidence="2" id="KW-0719">Serine esterase</keyword>
<evidence type="ECO:0000256" key="3">
    <source>
        <dbReference type="ARBA" id="ARBA00022651"/>
    </source>
</evidence>
<dbReference type="GO" id="GO:0030600">
    <property type="term" value="F:feruloyl esterase activity"/>
    <property type="evidence" value="ECO:0007669"/>
    <property type="project" value="UniProtKB-EC"/>
</dbReference>
<keyword evidence="4" id="KW-0479">Metal-binding</keyword>
<dbReference type="InterPro" id="IPR029058">
    <property type="entry name" value="AB_hydrolase_fold"/>
</dbReference>
<keyword evidence="3" id="KW-0624">Polysaccharide degradation</keyword>
<evidence type="ECO:0000256" key="2">
    <source>
        <dbReference type="ARBA" id="ARBA00022487"/>
    </source>
</evidence>
<keyword evidence="5 10" id="KW-0732">Signal</keyword>
<dbReference type="GO" id="GO:0045493">
    <property type="term" value="P:xylan catabolic process"/>
    <property type="evidence" value="ECO:0007669"/>
    <property type="project" value="UniProtKB-KW"/>
</dbReference>
<comment type="similarity">
    <text evidence="1 10">Belongs to the tannase family.</text>
</comment>